<dbReference type="EMBL" id="MFDH01000003">
    <property type="protein sequence ID" value="OGE36986.1"/>
    <property type="molecule type" value="Genomic_DNA"/>
</dbReference>
<keyword evidence="1" id="KW-0472">Membrane</keyword>
<keyword evidence="1" id="KW-1133">Transmembrane helix</keyword>
<feature type="transmembrane region" description="Helical" evidence="1">
    <location>
        <begin position="48"/>
        <end position="66"/>
    </location>
</feature>
<keyword evidence="1" id="KW-0812">Transmembrane</keyword>
<sequence>MTEPRSWFQKAFIEIYGAFGLPGLFPFIGGLVLLVFLPFQSNVESQKVYGILGLILMSISVLIYKIRSDRVTKIELGLINMTTETNKRLAEQTAKTMSIKERQDLLQKIRQINNDTARNISTNKIEK</sequence>
<evidence type="ECO:0000256" key="1">
    <source>
        <dbReference type="SAM" id="Phobius"/>
    </source>
</evidence>
<evidence type="ECO:0000313" key="2">
    <source>
        <dbReference type="EMBL" id="OGE36986.1"/>
    </source>
</evidence>
<comment type="caution">
    <text evidence="2">The sequence shown here is derived from an EMBL/GenBank/DDBJ whole genome shotgun (WGS) entry which is preliminary data.</text>
</comment>
<protein>
    <submittedName>
        <fullName evidence="2">Uncharacterized protein</fullName>
    </submittedName>
</protein>
<dbReference type="AlphaFoldDB" id="A0A1F5K7R5"/>
<feature type="transmembrane region" description="Helical" evidence="1">
    <location>
        <begin position="12"/>
        <end position="36"/>
    </location>
</feature>
<dbReference type="Proteomes" id="UP000176405">
    <property type="component" value="Unassembled WGS sequence"/>
</dbReference>
<dbReference type="STRING" id="1797780.A3E45_01925"/>
<reference evidence="2 3" key="1">
    <citation type="journal article" date="2016" name="Nat. Commun.">
        <title>Thousands of microbial genomes shed light on interconnected biogeochemical processes in an aquifer system.</title>
        <authorList>
            <person name="Anantharaman K."/>
            <person name="Brown C.T."/>
            <person name="Hug L.A."/>
            <person name="Sharon I."/>
            <person name="Castelle C.J."/>
            <person name="Probst A.J."/>
            <person name="Thomas B.C."/>
            <person name="Singh A."/>
            <person name="Wilkins M.J."/>
            <person name="Karaoz U."/>
            <person name="Brodie E.L."/>
            <person name="Williams K.H."/>
            <person name="Hubbard S.S."/>
            <person name="Banfield J.F."/>
        </authorList>
    </citation>
    <scope>NUCLEOTIDE SEQUENCE [LARGE SCALE GENOMIC DNA]</scope>
</reference>
<proteinExistence type="predicted"/>
<organism evidence="2 3">
    <name type="scientific">Candidatus Daviesbacteria bacterium RIFCSPHIGHO2_12_FULL_43_11</name>
    <dbReference type="NCBI Taxonomy" id="1797780"/>
    <lineage>
        <taxon>Bacteria</taxon>
        <taxon>Candidatus Daviesiibacteriota</taxon>
    </lineage>
</organism>
<evidence type="ECO:0000313" key="3">
    <source>
        <dbReference type="Proteomes" id="UP000176405"/>
    </source>
</evidence>
<gene>
    <name evidence="2" type="ORF">A3E45_01925</name>
</gene>
<name>A0A1F5K7R5_9BACT</name>
<accession>A0A1F5K7R5</accession>